<feature type="compositionally biased region" description="Basic residues" evidence="3">
    <location>
        <begin position="481"/>
        <end position="498"/>
    </location>
</feature>
<feature type="compositionally biased region" description="Polar residues" evidence="3">
    <location>
        <begin position="201"/>
        <end position="211"/>
    </location>
</feature>
<name>A0AAV8YMY5_9CUCU</name>
<comment type="caution">
    <text evidence="4">The sequence shown here is derived from an EMBL/GenBank/DDBJ whole genome shotgun (WGS) entry which is preliminary data.</text>
</comment>
<comment type="similarity">
    <text evidence="1">Belongs to the FAM161 family.</text>
</comment>
<gene>
    <name evidence="4" type="ORF">NQ314_007424</name>
</gene>
<dbReference type="GO" id="GO:0005856">
    <property type="term" value="C:cytoskeleton"/>
    <property type="evidence" value="ECO:0007669"/>
    <property type="project" value="UniProtKB-ARBA"/>
</dbReference>
<protein>
    <submittedName>
        <fullName evidence="4">Uncharacterized protein</fullName>
    </submittedName>
</protein>
<keyword evidence="2" id="KW-0175">Coiled coil</keyword>
<proteinExistence type="inferred from homology"/>
<keyword evidence="5" id="KW-1185">Reference proteome</keyword>
<dbReference type="PANTHER" id="PTHR21501">
    <property type="entry name" value="PROTEIN FAM-161"/>
    <property type="match status" value="1"/>
</dbReference>
<dbReference type="PANTHER" id="PTHR21501:SF1">
    <property type="entry name" value="PROTEIN FAM-161"/>
    <property type="match status" value="1"/>
</dbReference>
<feature type="compositionally biased region" description="Basic and acidic residues" evidence="3">
    <location>
        <begin position="690"/>
        <end position="721"/>
    </location>
</feature>
<feature type="compositionally biased region" description="Low complexity" evidence="3">
    <location>
        <begin position="501"/>
        <end position="514"/>
    </location>
</feature>
<dbReference type="InterPro" id="IPR019579">
    <property type="entry name" value="FAM161A/B"/>
</dbReference>
<evidence type="ECO:0000256" key="1">
    <source>
        <dbReference type="ARBA" id="ARBA00006663"/>
    </source>
</evidence>
<feature type="region of interest" description="Disordered" evidence="3">
    <location>
        <begin position="477"/>
        <end position="515"/>
    </location>
</feature>
<dbReference type="GO" id="GO:0005929">
    <property type="term" value="C:cilium"/>
    <property type="evidence" value="ECO:0007669"/>
    <property type="project" value="TreeGrafter"/>
</dbReference>
<accession>A0AAV8YMY5</accession>
<evidence type="ECO:0000313" key="4">
    <source>
        <dbReference type="EMBL" id="KAJ8953049.1"/>
    </source>
</evidence>
<feature type="region of interest" description="Disordered" evidence="3">
    <location>
        <begin position="182"/>
        <end position="211"/>
    </location>
</feature>
<feature type="region of interest" description="Disordered" evidence="3">
    <location>
        <begin position="682"/>
        <end position="721"/>
    </location>
</feature>
<dbReference type="EMBL" id="JANEYF010001991">
    <property type="protein sequence ID" value="KAJ8953049.1"/>
    <property type="molecule type" value="Genomic_DNA"/>
</dbReference>
<evidence type="ECO:0000256" key="2">
    <source>
        <dbReference type="ARBA" id="ARBA00023054"/>
    </source>
</evidence>
<dbReference type="Proteomes" id="UP001162156">
    <property type="component" value="Unassembled WGS sequence"/>
</dbReference>
<reference evidence="4" key="1">
    <citation type="journal article" date="2023" name="Insect Mol. Biol.">
        <title>Genome sequencing provides insights into the evolution of gene families encoding plant cell wall-degrading enzymes in longhorned beetles.</title>
        <authorList>
            <person name="Shin N.R."/>
            <person name="Okamura Y."/>
            <person name="Kirsch R."/>
            <person name="Pauchet Y."/>
        </authorList>
    </citation>
    <scope>NUCLEOTIDE SEQUENCE</scope>
    <source>
        <strain evidence="4">RBIC_L_NR</strain>
    </source>
</reference>
<dbReference type="AlphaFoldDB" id="A0AAV8YMY5"/>
<evidence type="ECO:0000313" key="5">
    <source>
        <dbReference type="Proteomes" id="UP001162156"/>
    </source>
</evidence>
<dbReference type="InterPro" id="IPR051655">
    <property type="entry name" value="FAM161"/>
</dbReference>
<dbReference type="GO" id="GO:0044782">
    <property type="term" value="P:cilium organization"/>
    <property type="evidence" value="ECO:0007669"/>
    <property type="project" value="TreeGrafter"/>
</dbReference>
<dbReference type="Pfam" id="PF10595">
    <property type="entry name" value="FAM161A_B"/>
    <property type="match status" value="1"/>
</dbReference>
<sequence>MLLWWKSAMYNHTSSVFNNSCLKVPRNPKSDQPLPTYEQKYLNQLENEVRKLSLESDELEMKCKKSVVNKESTKSFLDFFWQHTRRLENLKEKQKFYQEYLQNEIKFDYKESEWIEDYKNLKIGSKSITENKKKPNLKPFCATPVLNKSDNLSKTFDVDSVFSDKEILNKPPSRRSVRIETPSDKLSTNVTPEPNFRSKSRANISSAGSKGVVNSNEWDDMSIDDLNLYFDRNTPLPLETKSAPNSPVKSKINVSNNDGITIPKPFQMTVRDEENKIVEELFVKMNKPKEDKSEQFKAHDIPIESQIPLFDKIMADQERRSFITKQRRKAALQAQMKPFSFTKRDEEIQELTKQFSKSSPNLYLDPPLKIKKFKAKPIPKNLFSNYIYRKMHEDEFYRALQKKIRAEEMLRAASLPPSMAKRERTQSKMDVCPRSFRDLDKEEKPPKKSKNIPNYKAYHDRFEKELEQLKNEFISTSPRPFKLKTSKRGDKRGKRFHRNLSASSKSSSIRTPSSLDLQSINRSNLAAVLRIQSARQRQEMEMVQKLEEAKLKEEARWREKLLRKKPVWQALAYSHEEDLAMRLQLRKDEERLRNEEHRMRMQIIHTELGLTVKDSVSMGGFATDLCGAYNRKNVKCPKTREELVDQLHKEYGVSKKNTKRRSLSDLSDMRLVEMKDEAIQAFIDENYPSKSDDTDRSKESENSIEEKEKCDCFSDENEKSS</sequence>
<organism evidence="4 5">
    <name type="scientific">Rhamnusium bicolor</name>
    <dbReference type="NCBI Taxonomy" id="1586634"/>
    <lineage>
        <taxon>Eukaryota</taxon>
        <taxon>Metazoa</taxon>
        <taxon>Ecdysozoa</taxon>
        <taxon>Arthropoda</taxon>
        <taxon>Hexapoda</taxon>
        <taxon>Insecta</taxon>
        <taxon>Pterygota</taxon>
        <taxon>Neoptera</taxon>
        <taxon>Endopterygota</taxon>
        <taxon>Coleoptera</taxon>
        <taxon>Polyphaga</taxon>
        <taxon>Cucujiformia</taxon>
        <taxon>Chrysomeloidea</taxon>
        <taxon>Cerambycidae</taxon>
        <taxon>Lepturinae</taxon>
        <taxon>Rhagiini</taxon>
        <taxon>Rhamnusium</taxon>
    </lineage>
</organism>
<evidence type="ECO:0000256" key="3">
    <source>
        <dbReference type="SAM" id="MobiDB-lite"/>
    </source>
</evidence>